<dbReference type="PROSITE" id="PS50850">
    <property type="entry name" value="MFS"/>
    <property type="match status" value="1"/>
</dbReference>
<dbReference type="EMBL" id="CP098502">
    <property type="protein sequence ID" value="UTI65959.1"/>
    <property type="molecule type" value="Genomic_DNA"/>
</dbReference>
<keyword evidence="5 7" id="KW-1133">Transmembrane helix</keyword>
<dbReference type="PANTHER" id="PTHR42718:SF46">
    <property type="entry name" value="BLR6921 PROTEIN"/>
    <property type="match status" value="1"/>
</dbReference>
<feature type="transmembrane region" description="Helical" evidence="7">
    <location>
        <begin position="277"/>
        <end position="298"/>
    </location>
</feature>
<dbReference type="NCBIfam" id="TIGR00711">
    <property type="entry name" value="efflux_EmrB"/>
    <property type="match status" value="1"/>
</dbReference>
<evidence type="ECO:0000256" key="2">
    <source>
        <dbReference type="ARBA" id="ARBA00022448"/>
    </source>
</evidence>
<feature type="transmembrane region" description="Helical" evidence="7">
    <location>
        <begin position="178"/>
        <end position="198"/>
    </location>
</feature>
<feature type="transmembrane region" description="Helical" evidence="7">
    <location>
        <begin position="378"/>
        <end position="401"/>
    </location>
</feature>
<keyword evidence="3" id="KW-1003">Cell membrane</keyword>
<keyword evidence="10" id="KW-1185">Reference proteome</keyword>
<feature type="transmembrane region" description="Helical" evidence="7">
    <location>
        <begin position="421"/>
        <end position="444"/>
    </location>
</feature>
<feature type="transmembrane region" description="Helical" evidence="7">
    <location>
        <begin position="144"/>
        <end position="166"/>
    </location>
</feature>
<dbReference type="SUPFAM" id="SSF103473">
    <property type="entry name" value="MFS general substrate transporter"/>
    <property type="match status" value="1"/>
</dbReference>
<keyword evidence="2" id="KW-0813">Transport</keyword>
<evidence type="ECO:0000256" key="5">
    <source>
        <dbReference type="ARBA" id="ARBA00022989"/>
    </source>
</evidence>
<proteinExistence type="predicted"/>
<organism evidence="9 10">
    <name type="scientific">Paraconexibacter antarcticus</name>
    <dbReference type="NCBI Taxonomy" id="2949664"/>
    <lineage>
        <taxon>Bacteria</taxon>
        <taxon>Bacillati</taxon>
        <taxon>Actinomycetota</taxon>
        <taxon>Thermoleophilia</taxon>
        <taxon>Solirubrobacterales</taxon>
        <taxon>Paraconexibacteraceae</taxon>
        <taxon>Paraconexibacter</taxon>
    </lineage>
</organism>
<sequence>MMVLDATIVNVALPAIQSDLRFSNSSLTWIPNAYLIAYGSFLLLGGRVGDLIGRTKMFLAGLVVFTLGSVACGLAGSAAVLIVARFGQGVGSAIAASAILALIVIEFPDPRERARAMGVYTFVSVAGGSTGLLLGGLLTQSFSWHWIFFINVPIGIAGLILGWRVLERDRGLGMGEGVDVLGSVLITVASMSGIFAIVNSEAHGAGSPGTLATAGVALVLLVAFSRLESRLDNPILPPRIMRQRTLVVSCLVRSMLVVGMYSSFFLGSLYFERVRGYGPVATGAAFLPQTLVVAALSLGLTNRLVRRIGVLPVLVGGMATLTVSLAVLGLTTGAQTPYAPAMLLAYMALGVGAGTSFLTLITVALADVAPEDAGIASGMVNVSVQIGGAIGLALLGTIAAARTKALSHHGVAEHIALAHGYRLAFLLGAGAVAIGLGLALRFLWSPARRAAAAAAATA</sequence>
<dbReference type="InterPro" id="IPR036259">
    <property type="entry name" value="MFS_trans_sf"/>
</dbReference>
<evidence type="ECO:0000256" key="7">
    <source>
        <dbReference type="SAM" id="Phobius"/>
    </source>
</evidence>
<accession>A0ABY5DWN9</accession>
<dbReference type="InterPro" id="IPR020846">
    <property type="entry name" value="MFS_dom"/>
</dbReference>
<evidence type="ECO:0000256" key="6">
    <source>
        <dbReference type="ARBA" id="ARBA00023136"/>
    </source>
</evidence>
<feature type="transmembrane region" description="Helical" evidence="7">
    <location>
        <begin position="310"/>
        <end position="331"/>
    </location>
</feature>
<evidence type="ECO:0000259" key="8">
    <source>
        <dbReference type="PROSITE" id="PS50850"/>
    </source>
</evidence>
<dbReference type="Pfam" id="PF07690">
    <property type="entry name" value="MFS_1"/>
    <property type="match status" value="1"/>
</dbReference>
<dbReference type="Proteomes" id="UP001056035">
    <property type="component" value="Chromosome"/>
</dbReference>
<feature type="transmembrane region" description="Helical" evidence="7">
    <location>
        <begin position="119"/>
        <end position="138"/>
    </location>
</feature>
<dbReference type="Gene3D" id="1.20.1250.20">
    <property type="entry name" value="MFS general substrate transporter like domains"/>
    <property type="match status" value="1"/>
</dbReference>
<dbReference type="CDD" id="cd17321">
    <property type="entry name" value="MFS_MMR_MDR_like"/>
    <property type="match status" value="1"/>
</dbReference>
<dbReference type="Gene3D" id="1.20.1720.10">
    <property type="entry name" value="Multidrug resistance protein D"/>
    <property type="match status" value="1"/>
</dbReference>
<feature type="transmembrane region" description="Helical" evidence="7">
    <location>
        <begin position="90"/>
        <end position="107"/>
    </location>
</feature>
<dbReference type="PANTHER" id="PTHR42718">
    <property type="entry name" value="MAJOR FACILITATOR SUPERFAMILY MULTIDRUG TRANSPORTER MFSC"/>
    <property type="match status" value="1"/>
</dbReference>
<feature type="transmembrane region" description="Helical" evidence="7">
    <location>
        <begin position="58"/>
        <end position="84"/>
    </location>
</feature>
<comment type="subcellular location">
    <subcellularLocation>
        <location evidence="1">Cell membrane</location>
        <topology evidence="1">Multi-pass membrane protein</topology>
    </subcellularLocation>
</comment>
<evidence type="ECO:0000256" key="3">
    <source>
        <dbReference type="ARBA" id="ARBA00022475"/>
    </source>
</evidence>
<gene>
    <name evidence="9" type="ORF">NBH00_07050</name>
</gene>
<reference evidence="9 10" key="1">
    <citation type="submission" date="2022-06" db="EMBL/GenBank/DDBJ databases">
        <title>Paraconexibacter antarcticus.</title>
        <authorList>
            <person name="Kim C.S."/>
        </authorList>
    </citation>
    <scope>NUCLEOTIDE SEQUENCE [LARGE SCALE GENOMIC DNA]</scope>
    <source>
        <strain evidence="9 10">02-257</strain>
    </source>
</reference>
<feature type="transmembrane region" description="Helical" evidence="7">
    <location>
        <begin position="245"/>
        <end position="271"/>
    </location>
</feature>
<name>A0ABY5DWN9_9ACTN</name>
<feature type="transmembrane region" description="Helical" evidence="7">
    <location>
        <begin position="204"/>
        <end position="224"/>
    </location>
</feature>
<dbReference type="InterPro" id="IPR011701">
    <property type="entry name" value="MFS"/>
</dbReference>
<evidence type="ECO:0000313" key="9">
    <source>
        <dbReference type="EMBL" id="UTI65959.1"/>
    </source>
</evidence>
<evidence type="ECO:0000256" key="1">
    <source>
        <dbReference type="ARBA" id="ARBA00004651"/>
    </source>
</evidence>
<keyword evidence="6 7" id="KW-0472">Membrane</keyword>
<feature type="transmembrane region" description="Helical" evidence="7">
    <location>
        <begin position="29"/>
        <end position="46"/>
    </location>
</feature>
<feature type="domain" description="Major facilitator superfamily (MFS) profile" evidence="8">
    <location>
        <begin position="1"/>
        <end position="447"/>
    </location>
</feature>
<evidence type="ECO:0000256" key="4">
    <source>
        <dbReference type="ARBA" id="ARBA00022692"/>
    </source>
</evidence>
<protein>
    <submittedName>
        <fullName evidence="9">DHA2 family efflux MFS transporter permease subunit</fullName>
    </submittedName>
</protein>
<keyword evidence="4 7" id="KW-0812">Transmembrane</keyword>
<feature type="transmembrane region" description="Helical" evidence="7">
    <location>
        <begin position="343"/>
        <end position="366"/>
    </location>
</feature>
<evidence type="ECO:0000313" key="10">
    <source>
        <dbReference type="Proteomes" id="UP001056035"/>
    </source>
</evidence>
<dbReference type="InterPro" id="IPR004638">
    <property type="entry name" value="EmrB-like"/>
</dbReference>